<reference evidence="2" key="1">
    <citation type="submission" date="2013-11" db="EMBL/GenBank/DDBJ databases">
        <title>Genome sequence of the fusiform rust pathogen reveals effectors for host alternation and coevolution with pine.</title>
        <authorList>
            <consortium name="DOE Joint Genome Institute"/>
            <person name="Smith K."/>
            <person name="Pendleton A."/>
            <person name="Kubisiak T."/>
            <person name="Anderson C."/>
            <person name="Salamov A."/>
            <person name="Aerts A."/>
            <person name="Riley R."/>
            <person name="Clum A."/>
            <person name="Lindquist E."/>
            <person name="Ence D."/>
            <person name="Campbell M."/>
            <person name="Kronenberg Z."/>
            <person name="Feau N."/>
            <person name="Dhillon B."/>
            <person name="Hamelin R."/>
            <person name="Burleigh J."/>
            <person name="Smith J."/>
            <person name="Yandell M."/>
            <person name="Nelson C."/>
            <person name="Grigoriev I."/>
            <person name="Davis J."/>
        </authorList>
    </citation>
    <scope>NUCLEOTIDE SEQUENCE</scope>
    <source>
        <strain evidence="2">G11</strain>
    </source>
</reference>
<dbReference type="SUPFAM" id="SSF52047">
    <property type="entry name" value="RNI-like"/>
    <property type="match status" value="1"/>
</dbReference>
<feature type="compositionally biased region" description="Low complexity" evidence="1">
    <location>
        <begin position="247"/>
        <end position="266"/>
    </location>
</feature>
<comment type="caution">
    <text evidence="2">The sequence shown here is derived from an EMBL/GenBank/DDBJ whole genome shotgun (WGS) entry which is preliminary data.</text>
</comment>
<organism evidence="2 3">
    <name type="scientific">Cronartium quercuum f. sp. fusiforme G11</name>
    <dbReference type="NCBI Taxonomy" id="708437"/>
    <lineage>
        <taxon>Eukaryota</taxon>
        <taxon>Fungi</taxon>
        <taxon>Dikarya</taxon>
        <taxon>Basidiomycota</taxon>
        <taxon>Pucciniomycotina</taxon>
        <taxon>Pucciniomycetes</taxon>
        <taxon>Pucciniales</taxon>
        <taxon>Coleosporiaceae</taxon>
        <taxon>Cronartium</taxon>
    </lineage>
</organism>
<feature type="region of interest" description="Disordered" evidence="1">
    <location>
        <begin position="234"/>
        <end position="268"/>
    </location>
</feature>
<dbReference type="Gene3D" id="3.80.10.10">
    <property type="entry name" value="Ribonuclease Inhibitor"/>
    <property type="match status" value="1"/>
</dbReference>
<accession>A0A9P6NU08</accession>
<name>A0A9P6NU08_9BASI</name>
<proteinExistence type="predicted"/>
<dbReference type="Proteomes" id="UP000886653">
    <property type="component" value="Unassembled WGS sequence"/>
</dbReference>
<dbReference type="EMBL" id="MU167227">
    <property type="protein sequence ID" value="KAG0149521.1"/>
    <property type="molecule type" value="Genomic_DNA"/>
</dbReference>
<sequence>MPNLRTLSLSILPIGQSHGGYGGGLSGLGFSLDGLEGELLSSICWLSSLTSLMLRQAIDFSELEVLLPCLPELKELRLQGGFQNIDGQTHVNPDAVHSCKLKHFILYLASTNLISSAQLDWILSLSAGTIVELDMVFWTRPDVNGMWGGMMVKGGRDNVQTRWVSKTLADLLIKLGPMLHVLVIRGCSFAGVTDPSLLAEPHCGSFDYALSFCHQLRHLAINWSVTGPDLLHLITTGPSPDPESDADLASPSPASPTTEITPASTSNQTITTELQAEPIGSPIGMHLKTLTLFGRPQHTSAKMMV</sequence>
<dbReference type="InterPro" id="IPR032675">
    <property type="entry name" value="LRR_dom_sf"/>
</dbReference>
<dbReference type="AlphaFoldDB" id="A0A9P6NU08"/>
<evidence type="ECO:0000313" key="2">
    <source>
        <dbReference type="EMBL" id="KAG0149521.1"/>
    </source>
</evidence>
<evidence type="ECO:0000313" key="3">
    <source>
        <dbReference type="Proteomes" id="UP000886653"/>
    </source>
</evidence>
<protein>
    <submittedName>
        <fullName evidence="2">Uncharacterized protein</fullName>
    </submittedName>
</protein>
<keyword evidence="3" id="KW-1185">Reference proteome</keyword>
<gene>
    <name evidence="2" type="ORF">CROQUDRAFT_669206</name>
</gene>
<evidence type="ECO:0000256" key="1">
    <source>
        <dbReference type="SAM" id="MobiDB-lite"/>
    </source>
</evidence>